<organism evidence="11 14">
    <name type="scientific">Mobiluncus mulieris</name>
    <dbReference type="NCBI Taxonomy" id="2052"/>
    <lineage>
        <taxon>Bacteria</taxon>
        <taxon>Bacillati</taxon>
        <taxon>Actinomycetota</taxon>
        <taxon>Actinomycetes</taxon>
        <taxon>Actinomycetales</taxon>
        <taxon>Actinomycetaceae</taxon>
        <taxon>Mobiluncus</taxon>
    </lineage>
</organism>
<dbReference type="PANTHER" id="PTHR33602">
    <property type="entry name" value="REGULATORY PROTEIN RECX FAMILY PROTEIN"/>
    <property type="match status" value="1"/>
</dbReference>
<proteinExistence type="inferred from homology"/>
<dbReference type="EMBL" id="VSZY01000005">
    <property type="protein sequence ID" value="MCU9968718.1"/>
    <property type="molecule type" value="Genomic_DNA"/>
</dbReference>
<evidence type="ECO:0000256" key="4">
    <source>
        <dbReference type="ARBA" id="ARBA00022490"/>
    </source>
</evidence>
<dbReference type="EMBL" id="JABCUR010000005">
    <property type="protein sequence ID" value="NMW65333.1"/>
    <property type="molecule type" value="Genomic_DNA"/>
</dbReference>
<evidence type="ECO:0000313" key="11">
    <source>
        <dbReference type="EMBL" id="NMX03879.1"/>
    </source>
</evidence>
<comment type="subcellular location">
    <subcellularLocation>
        <location evidence="1 5">Cytoplasm</location>
    </subcellularLocation>
</comment>
<dbReference type="InterPro" id="IPR003783">
    <property type="entry name" value="Regulatory_RecX"/>
</dbReference>
<dbReference type="Pfam" id="PF21982">
    <property type="entry name" value="RecX_HTH1"/>
    <property type="match status" value="1"/>
</dbReference>
<gene>
    <name evidence="5 12" type="primary">recX</name>
    <name evidence="9" type="ORF">FYZ43_04720</name>
    <name evidence="11" type="ORF">HHJ77_08055</name>
    <name evidence="10" type="ORF">HHJ78_07280</name>
    <name evidence="12" type="ORF">NCTC11819_01814</name>
</gene>
<dbReference type="InterPro" id="IPR053926">
    <property type="entry name" value="RecX_HTH_1st"/>
</dbReference>
<evidence type="ECO:0000313" key="15">
    <source>
        <dbReference type="Proteomes" id="UP000578252"/>
    </source>
</evidence>
<dbReference type="Proteomes" id="UP001209486">
    <property type="component" value="Unassembled WGS sequence"/>
</dbReference>
<dbReference type="Pfam" id="PF02631">
    <property type="entry name" value="RecX_HTH2"/>
    <property type="match status" value="1"/>
</dbReference>
<evidence type="ECO:0000259" key="6">
    <source>
        <dbReference type="Pfam" id="PF02631"/>
    </source>
</evidence>
<feature type="domain" description="RecX first three-helical" evidence="8">
    <location>
        <begin position="15"/>
        <end position="49"/>
    </location>
</feature>
<dbReference type="GeneID" id="61168136"/>
<comment type="caution">
    <text evidence="11">The sequence shown here is derived from an EMBL/GenBank/DDBJ whole genome shotgun (WGS) entry which is preliminary data.</text>
</comment>
<dbReference type="Proteomes" id="UP000575397">
    <property type="component" value="Unassembled WGS sequence"/>
</dbReference>
<reference evidence="9 16" key="2">
    <citation type="submission" date="2019-08" db="EMBL/GenBank/DDBJ databases">
        <title>Comparison of rpoB and gyrB Sequences from Mobiluncus Species and Development of a Multiplex PCR Method for Clinical Detection of Mobiluncus curtisii and Mobiluncus mulieris.</title>
        <authorList>
            <person name="Yang L."/>
            <person name="Shen Y."/>
            <person name="Xu G."/>
            <person name="Shu L.-B."/>
            <person name="Hu J."/>
            <person name="Zhang R."/>
            <person name="Wang Y."/>
            <person name="Zhou H.-W."/>
            <person name="Zhang X."/>
        </authorList>
    </citation>
    <scope>NUCLEOTIDE SEQUENCE [LARGE SCALE GENOMIC DNA]</scope>
    <source>
        <strain evidence="9 16">M26</strain>
    </source>
</reference>
<accession>A0A2J9KRM3</accession>
<comment type="similarity">
    <text evidence="2 5">Belongs to the RecX family.</text>
</comment>
<evidence type="ECO:0000313" key="9">
    <source>
        <dbReference type="EMBL" id="MCU9968718.1"/>
    </source>
</evidence>
<evidence type="ECO:0000256" key="5">
    <source>
        <dbReference type="HAMAP-Rule" id="MF_01114"/>
    </source>
</evidence>
<evidence type="ECO:0000256" key="3">
    <source>
        <dbReference type="ARBA" id="ARBA00018111"/>
    </source>
</evidence>
<sequence length="176" mass="19419">MSLHLVASAAPDAAEAGLKLLDRRAVTETQMRQHLAGKGFEAAAVNEAVALFTARGWIADGDYAGELVRQRFAKPGLSRAKLRADMEKRGLDSPEVDAALAALDQEFPQWEAQNAWNLLEGKLVGARRGLDLDCAPDRRKLQAKLWRYLATRGFDSDISRQAVRRVLDTITEAPHE</sequence>
<evidence type="ECO:0000256" key="1">
    <source>
        <dbReference type="ARBA" id="ARBA00004496"/>
    </source>
</evidence>
<evidence type="ECO:0000259" key="7">
    <source>
        <dbReference type="Pfam" id="PF21981"/>
    </source>
</evidence>
<evidence type="ECO:0000313" key="14">
    <source>
        <dbReference type="Proteomes" id="UP000575397"/>
    </source>
</evidence>
<dbReference type="Gene3D" id="1.10.10.10">
    <property type="entry name" value="Winged helix-like DNA-binding domain superfamily/Winged helix DNA-binding domain"/>
    <property type="match status" value="2"/>
</dbReference>
<evidence type="ECO:0000313" key="13">
    <source>
        <dbReference type="Proteomes" id="UP000255284"/>
    </source>
</evidence>
<reference evidence="12 13" key="1">
    <citation type="submission" date="2018-06" db="EMBL/GenBank/DDBJ databases">
        <authorList>
            <consortium name="Pathogen Informatics"/>
            <person name="Doyle S."/>
        </authorList>
    </citation>
    <scope>NUCLEOTIDE SEQUENCE [LARGE SCALE GENOMIC DNA]</scope>
    <source>
        <strain evidence="12 13">NCTC11819</strain>
    </source>
</reference>
<feature type="domain" description="RecX second three-helical" evidence="6">
    <location>
        <begin position="60"/>
        <end position="100"/>
    </location>
</feature>
<name>A0A2J9KRM3_9ACTO</name>
<dbReference type="Proteomes" id="UP000255284">
    <property type="component" value="Unassembled WGS sequence"/>
</dbReference>
<dbReference type="AlphaFoldDB" id="A0A2J9KRM3"/>
<dbReference type="PANTHER" id="PTHR33602:SF1">
    <property type="entry name" value="REGULATORY PROTEIN RECX FAMILY PROTEIN"/>
    <property type="match status" value="1"/>
</dbReference>
<evidence type="ECO:0000259" key="8">
    <source>
        <dbReference type="Pfam" id="PF21982"/>
    </source>
</evidence>
<comment type="function">
    <text evidence="5">Modulates RecA activity.</text>
</comment>
<dbReference type="Proteomes" id="UP000578252">
    <property type="component" value="Unassembled WGS sequence"/>
</dbReference>
<dbReference type="EMBL" id="UGGQ01000006">
    <property type="protein sequence ID" value="STO17229.1"/>
    <property type="molecule type" value="Genomic_DNA"/>
</dbReference>
<dbReference type="Pfam" id="PF21981">
    <property type="entry name" value="RecX_HTH3"/>
    <property type="match status" value="1"/>
</dbReference>
<reference evidence="14 15" key="3">
    <citation type="submission" date="2020-04" db="EMBL/GenBank/DDBJ databases">
        <title>Antimicrobial susceptibility and clonality of vaginal-derived multi-drug resistant Mobiluncus isolates in China.</title>
        <authorList>
            <person name="Zhang X."/>
        </authorList>
    </citation>
    <scope>NUCLEOTIDE SEQUENCE [LARGE SCALE GENOMIC DNA]</scope>
    <source>
        <strain evidence="11 14">12</strain>
        <strain evidence="10 15">13</strain>
    </source>
</reference>
<evidence type="ECO:0000256" key="2">
    <source>
        <dbReference type="ARBA" id="ARBA00009695"/>
    </source>
</evidence>
<evidence type="ECO:0000313" key="12">
    <source>
        <dbReference type="EMBL" id="STO17229.1"/>
    </source>
</evidence>
<evidence type="ECO:0000313" key="16">
    <source>
        <dbReference type="Proteomes" id="UP001209486"/>
    </source>
</evidence>
<dbReference type="InterPro" id="IPR053924">
    <property type="entry name" value="RecX_HTH_2nd"/>
</dbReference>
<evidence type="ECO:0000313" key="10">
    <source>
        <dbReference type="EMBL" id="NMW65333.1"/>
    </source>
</evidence>
<keyword evidence="4 5" id="KW-0963">Cytoplasm</keyword>
<dbReference type="RefSeq" id="WP_004015684.1">
    <property type="nucleotide sequence ID" value="NZ_CAMPNB010000001.1"/>
</dbReference>
<protein>
    <recommendedName>
        <fullName evidence="3 5">Regulatory protein RecX</fullName>
    </recommendedName>
</protein>
<dbReference type="InterPro" id="IPR036388">
    <property type="entry name" value="WH-like_DNA-bd_sf"/>
</dbReference>
<dbReference type="EMBL" id="JABCUS010000017">
    <property type="protein sequence ID" value="NMX03879.1"/>
    <property type="molecule type" value="Genomic_DNA"/>
</dbReference>
<feature type="domain" description="RecX third three-helical" evidence="7">
    <location>
        <begin position="136"/>
        <end position="163"/>
    </location>
</feature>
<dbReference type="InterPro" id="IPR053925">
    <property type="entry name" value="RecX_HTH_3rd"/>
</dbReference>
<dbReference type="HAMAP" id="MF_01114">
    <property type="entry name" value="RecX"/>
    <property type="match status" value="1"/>
</dbReference>
<dbReference type="GO" id="GO:0005737">
    <property type="term" value="C:cytoplasm"/>
    <property type="evidence" value="ECO:0007669"/>
    <property type="project" value="UniProtKB-SubCell"/>
</dbReference>
<dbReference type="GO" id="GO:0006282">
    <property type="term" value="P:regulation of DNA repair"/>
    <property type="evidence" value="ECO:0007669"/>
    <property type="project" value="UniProtKB-UniRule"/>
</dbReference>